<dbReference type="InterPro" id="IPR024072">
    <property type="entry name" value="DHFR-like_dom_sf"/>
</dbReference>
<proteinExistence type="predicted"/>
<dbReference type="PROSITE" id="PS51330">
    <property type="entry name" value="DHFR_2"/>
    <property type="match status" value="1"/>
</dbReference>
<feature type="domain" description="DHFR" evidence="6">
    <location>
        <begin position="2"/>
        <end position="165"/>
    </location>
</feature>
<evidence type="ECO:0000256" key="1">
    <source>
        <dbReference type="ARBA" id="ARBA00004903"/>
    </source>
</evidence>
<evidence type="ECO:0000256" key="4">
    <source>
        <dbReference type="ARBA" id="ARBA00022857"/>
    </source>
</evidence>
<dbReference type="PANTHER" id="PTHR48069:SF3">
    <property type="entry name" value="DIHYDROFOLATE REDUCTASE"/>
    <property type="match status" value="1"/>
</dbReference>
<dbReference type="GO" id="GO:0050661">
    <property type="term" value="F:NADP binding"/>
    <property type="evidence" value="ECO:0007669"/>
    <property type="project" value="InterPro"/>
</dbReference>
<dbReference type="InterPro" id="IPR001796">
    <property type="entry name" value="DHFR_dom"/>
</dbReference>
<keyword evidence="3" id="KW-0554">One-carbon metabolism</keyword>
<dbReference type="SUPFAM" id="SSF53597">
    <property type="entry name" value="Dihydrofolate reductase-like"/>
    <property type="match status" value="1"/>
</dbReference>
<evidence type="ECO:0000313" key="7">
    <source>
        <dbReference type="EMBL" id="ADH03390.1"/>
    </source>
</evidence>
<dbReference type="GO" id="GO:0004146">
    <property type="term" value="F:dihydrofolate reductase activity"/>
    <property type="evidence" value="ECO:0007669"/>
    <property type="project" value="UniProtKB-EC"/>
</dbReference>
<keyword evidence="8" id="KW-1185">Reference proteome</keyword>
<dbReference type="EC" id="1.5.1.3" evidence="2"/>
<sequence>MIISSIVARDRNGAIGRNNELLFKASEDMKWFKQNTMGKVVVMGARTHESIGIFLKGRINVVLTRNREYVPLDKDVKVFHNIHEMLNYFKDEKEIMIIGGGQIYEQFAPMVNRHYITEIKHAFKDADTFYPPFDTNVYKEFYPAFGRGIKHFKNDIEFEFKVYKKVD</sequence>
<dbReference type="RefSeq" id="YP_004957259.1">
    <property type="nucleotide sequence ID" value="NC_016563.1"/>
</dbReference>
<keyword evidence="5" id="KW-0560">Oxidoreductase</keyword>
<dbReference type="GeneID" id="11536649"/>
<dbReference type="CDD" id="cd00209">
    <property type="entry name" value="DHFR"/>
    <property type="match status" value="1"/>
</dbReference>
<dbReference type="KEGG" id="vg:11536649"/>
<dbReference type="Pfam" id="PF00186">
    <property type="entry name" value="DHFR_1"/>
    <property type="match status" value="1"/>
</dbReference>
<protein>
    <recommendedName>
        <fullName evidence="2">dihydrofolate reductase</fullName>
        <ecNumber evidence="2">1.5.1.3</ecNumber>
    </recommendedName>
</protein>
<reference evidence="7 8" key="1">
    <citation type="submission" date="2013-01" db="EMBL/GenBank/DDBJ databases">
        <title>Large myovirus of Bacillus.</title>
        <authorList>
            <person name="Klumpp J."/>
            <person name="Beyer W."/>
            <person name="Loessner M.J."/>
        </authorList>
    </citation>
    <scope>NUCLEOTIDE SEQUENCE [LARGE SCALE GENOMIC DNA]</scope>
</reference>
<evidence type="ECO:0000259" key="6">
    <source>
        <dbReference type="PROSITE" id="PS51330"/>
    </source>
</evidence>
<comment type="pathway">
    <text evidence="1">Cofactor biosynthesis; tetrahydrofolate biosynthesis; 5,6,7,8-tetrahydrofolate from 7,8-dihydrofolate: step 1/1.</text>
</comment>
<dbReference type="GO" id="GO:0046655">
    <property type="term" value="P:folic acid metabolic process"/>
    <property type="evidence" value="ECO:0007669"/>
    <property type="project" value="TreeGrafter"/>
</dbReference>
<dbReference type="Proteomes" id="UP000005445">
    <property type="component" value="Segment"/>
</dbReference>
<accession>G9B1Z5</accession>
<dbReference type="Gene3D" id="3.40.430.10">
    <property type="entry name" value="Dihydrofolate Reductase, subunit A"/>
    <property type="match status" value="1"/>
</dbReference>
<dbReference type="InterPro" id="IPR012259">
    <property type="entry name" value="DHFR"/>
</dbReference>
<evidence type="ECO:0000313" key="8">
    <source>
        <dbReference type="Proteomes" id="UP000005445"/>
    </source>
</evidence>
<evidence type="ECO:0000256" key="3">
    <source>
        <dbReference type="ARBA" id="ARBA00022563"/>
    </source>
</evidence>
<name>G9B1Z5_9CAUD</name>
<dbReference type="PANTHER" id="PTHR48069">
    <property type="entry name" value="DIHYDROFOLATE REDUCTASE"/>
    <property type="match status" value="1"/>
</dbReference>
<keyword evidence="4" id="KW-0521">NADP</keyword>
<dbReference type="GO" id="GO:0046654">
    <property type="term" value="P:tetrahydrofolate biosynthetic process"/>
    <property type="evidence" value="ECO:0007669"/>
    <property type="project" value="InterPro"/>
</dbReference>
<dbReference type="OrthoDB" id="9577at10239"/>
<dbReference type="GO" id="GO:0046452">
    <property type="term" value="P:dihydrofolate metabolic process"/>
    <property type="evidence" value="ECO:0007669"/>
    <property type="project" value="TreeGrafter"/>
</dbReference>
<dbReference type="EMBL" id="HM144387">
    <property type="protein sequence ID" value="ADH03390.1"/>
    <property type="molecule type" value="Genomic_DNA"/>
</dbReference>
<evidence type="ECO:0000256" key="2">
    <source>
        <dbReference type="ARBA" id="ARBA00012856"/>
    </source>
</evidence>
<organism evidence="7 8">
    <name type="scientific">Bacillus phage W.Ph</name>
    <dbReference type="NCBI Taxonomy" id="764595"/>
    <lineage>
        <taxon>Viruses</taxon>
        <taxon>Duplodnaviria</taxon>
        <taxon>Heunggongvirae</taxon>
        <taxon>Uroviricota</taxon>
        <taxon>Caudoviricetes</taxon>
        <taxon>Herelleviridae</taxon>
        <taxon>Bastillevirinae</taxon>
        <taxon>Wphvirus</taxon>
        <taxon>Wphvirus WPh</taxon>
    </lineage>
</organism>
<dbReference type="GO" id="GO:0006730">
    <property type="term" value="P:one-carbon metabolic process"/>
    <property type="evidence" value="ECO:0007669"/>
    <property type="project" value="UniProtKB-KW"/>
</dbReference>
<evidence type="ECO:0000256" key="5">
    <source>
        <dbReference type="ARBA" id="ARBA00023002"/>
    </source>
</evidence>
<dbReference type="PRINTS" id="PR00070">
    <property type="entry name" value="DHFR"/>
</dbReference>